<evidence type="ECO:0000313" key="2">
    <source>
        <dbReference type="Proteomes" id="UP000694036"/>
    </source>
</evidence>
<sequence length="72" mass="8184">MLISAINYILNCFSLEHTRIDLLSKKLIAGLSSVLRGRNLTIYTEPPQDMSNRMKSLVNLLRSELEEGSFDN</sequence>
<proteinExistence type="predicted"/>
<protein>
    <submittedName>
        <fullName evidence="1">Uncharacterized protein</fullName>
    </submittedName>
</protein>
<gene>
    <name evidence="1" type="ORF">J5U22_01624</name>
</gene>
<dbReference type="EMBL" id="CP077713">
    <property type="protein sequence ID" value="QXJ35077.1"/>
    <property type="molecule type" value="Genomic_DNA"/>
</dbReference>
<accession>A0A8F5C0U0</accession>
<reference evidence="1 2" key="1">
    <citation type="journal article" date="2021" name="Environ. Microbiol.">
        <title>New insights into the diversity and evolution of the archaeal mobilome from three complete genomes of Saccharolobus shibatae.</title>
        <authorList>
            <person name="Medvedeva S."/>
            <person name="Brandt D."/>
            <person name="Cvirkaite-Krupovic V."/>
            <person name="Liu Y."/>
            <person name="Severinov K."/>
            <person name="Ishino S."/>
            <person name="Ishino Y."/>
            <person name="Prangishvili D."/>
            <person name="Kalinowski J."/>
            <person name="Krupovic M."/>
        </authorList>
    </citation>
    <scope>NUCLEOTIDE SEQUENCE [LARGE SCALE GENOMIC DNA]</scope>
    <source>
        <strain evidence="1 2">S38A</strain>
    </source>
</reference>
<evidence type="ECO:0000313" key="1">
    <source>
        <dbReference type="EMBL" id="QXJ35077.1"/>
    </source>
</evidence>
<dbReference type="AlphaFoldDB" id="A0A8F5C0U0"/>
<organism evidence="1 2">
    <name type="scientific">Saccharolobus shibatae</name>
    <dbReference type="NCBI Taxonomy" id="2286"/>
    <lineage>
        <taxon>Archaea</taxon>
        <taxon>Thermoproteota</taxon>
        <taxon>Thermoprotei</taxon>
        <taxon>Sulfolobales</taxon>
        <taxon>Sulfolobaceae</taxon>
        <taxon>Saccharolobus</taxon>
    </lineage>
</organism>
<name>A0A8F5C0U0_9CREN</name>
<dbReference type="Proteomes" id="UP000694036">
    <property type="component" value="Chromosome"/>
</dbReference>
<keyword evidence="2" id="KW-1185">Reference proteome</keyword>